<name>A0A2R6NDP9_9APHY</name>
<accession>A0A2R6NDP9</accession>
<dbReference type="EMBL" id="MLYV02001350">
    <property type="protein sequence ID" value="PSR70490.1"/>
    <property type="molecule type" value="Genomic_DNA"/>
</dbReference>
<gene>
    <name evidence="2" type="ORF">PHLCEN_2v13641</name>
</gene>
<feature type="compositionally biased region" description="Basic and acidic residues" evidence="1">
    <location>
        <begin position="122"/>
        <end position="136"/>
    </location>
</feature>
<dbReference type="AlphaFoldDB" id="A0A2R6NDP9"/>
<protein>
    <submittedName>
        <fullName evidence="2">Uncharacterized protein</fullName>
    </submittedName>
</protein>
<evidence type="ECO:0000313" key="2">
    <source>
        <dbReference type="EMBL" id="PSR70490.1"/>
    </source>
</evidence>
<evidence type="ECO:0000256" key="1">
    <source>
        <dbReference type="SAM" id="MobiDB-lite"/>
    </source>
</evidence>
<evidence type="ECO:0000313" key="3">
    <source>
        <dbReference type="Proteomes" id="UP000186601"/>
    </source>
</evidence>
<dbReference type="Proteomes" id="UP000186601">
    <property type="component" value="Unassembled WGS sequence"/>
</dbReference>
<feature type="region of interest" description="Disordered" evidence="1">
    <location>
        <begin position="108"/>
        <end position="144"/>
    </location>
</feature>
<sequence length="144" mass="15746">MGSLPKSKLHHSQHRDEIDDSVGLPQVWSDSEPSLCVEDISPSVGHCAEFQGKPLNENTIEDTVSLPGVEILPEENFPVPPYPGIQPLWKGVCTAESPNNLARPVASVFATPVSKTRRKSTTRGEHVDRTTSRDTNDGDDEGYL</sequence>
<comment type="caution">
    <text evidence="2">The sequence shown here is derived from an EMBL/GenBank/DDBJ whole genome shotgun (WGS) entry which is preliminary data.</text>
</comment>
<proteinExistence type="predicted"/>
<keyword evidence="3" id="KW-1185">Reference proteome</keyword>
<organism evidence="2 3">
    <name type="scientific">Hermanssonia centrifuga</name>
    <dbReference type="NCBI Taxonomy" id="98765"/>
    <lineage>
        <taxon>Eukaryota</taxon>
        <taxon>Fungi</taxon>
        <taxon>Dikarya</taxon>
        <taxon>Basidiomycota</taxon>
        <taxon>Agaricomycotina</taxon>
        <taxon>Agaricomycetes</taxon>
        <taxon>Polyporales</taxon>
        <taxon>Meruliaceae</taxon>
        <taxon>Hermanssonia</taxon>
    </lineage>
</organism>
<reference evidence="2 3" key="1">
    <citation type="submission" date="2018-02" db="EMBL/GenBank/DDBJ databases">
        <title>Genome sequence of the basidiomycete white-rot fungus Phlebia centrifuga.</title>
        <authorList>
            <person name="Granchi Z."/>
            <person name="Peng M."/>
            <person name="de Vries R.P."/>
            <person name="Hilden K."/>
            <person name="Makela M.R."/>
            <person name="Grigoriev I."/>
            <person name="Riley R."/>
        </authorList>
    </citation>
    <scope>NUCLEOTIDE SEQUENCE [LARGE SCALE GENOMIC DNA]</scope>
    <source>
        <strain evidence="2 3">FBCC195</strain>
    </source>
</reference>
<feature type="region of interest" description="Disordered" evidence="1">
    <location>
        <begin position="1"/>
        <end position="26"/>
    </location>
</feature>